<dbReference type="Pfam" id="PF07895">
    <property type="entry name" value="DUF1673"/>
    <property type="match status" value="1"/>
</dbReference>
<keyword evidence="3" id="KW-1185">Reference proteome</keyword>
<keyword evidence="1" id="KW-0472">Membrane</keyword>
<protein>
    <submittedName>
        <fullName evidence="2">DUF1673 family protein</fullName>
    </submittedName>
</protein>
<organism evidence="2 3">
    <name type="scientific">Methanolobus vulcani</name>
    <dbReference type="NCBI Taxonomy" id="38026"/>
    <lineage>
        <taxon>Archaea</taxon>
        <taxon>Methanobacteriati</taxon>
        <taxon>Methanobacteriota</taxon>
        <taxon>Stenosarchaea group</taxon>
        <taxon>Methanomicrobia</taxon>
        <taxon>Methanosarcinales</taxon>
        <taxon>Methanosarcinaceae</taxon>
        <taxon>Methanolobus</taxon>
    </lineage>
</organism>
<feature type="transmembrane region" description="Helical" evidence="1">
    <location>
        <begin position="53"/>
        <end position="76"/>
    </location>
</feature>
<gene>
    <name evidence="2" type="ORF">FKV42_07475</name>
</gene>
<proteinExistence type="predicted"/>
<feature type="transmembrane region" description="Helical" evidence="1">
    <location>
        <begin position="143"/>
        <end position="164"/>
    </location>
</feature>
<evidence type="ECO:0000313" key="3">
    <source>
        <dbReference type="Proteomes" id="UP000319335"/>
    </source>
</evidence>
<keyword evidence="1" id="KW-0812">Transmembrane</keyword>
<feature type="transmembrane region" description="Helical" evidence="1">
    <location>
        <begin position="82"/>
        <end position="100"/>
    </location>
</feature>
<sequence>MTINVAETIRKVMGWCPNATVSKSKLSQQIDFVNTNMNSLRIPNGDFVRSKNVLFPANTSLFIILSVTILNVVLFLSRGMDYTVLIPITIGASLLFYFFVIRSIQSNIIIDDHGVHLESFELRNITIKYRDIRSVTPNKPIKFAASMTSLLAIPLLILVSLSAYSVYMRGGWQMSMLVFLIVPGYLLLKYKGDAKYRDVDTQLSIQCENKSRYSKWYEATSNYTIATDKLTASEVQDCIEHYRDVR</sequence>
<dbReference type="Proteomes" id="UP000319335">
    <property type="component" value="Unassembled WGS sequence"/>
</dbReference>
<dbReference type="InterPro" id="IPR012874">
    <property type="entry name" value="DUF1673_METspp"/>
</dbReference>
<evidence type="ECO:0000313" key="2">
    <source>
        <dbReference type="EMBL" id="TQD24906.1"/>
    </source>
</evidence>
<comment type="caution">
    <text evidence="2">The sequence shown here is derived from an EMBL/GenBank/DDBJ whole genome shotgun (WGS) entry which is preliminary data.</text>
</comment>
<dbReference type="OrthoDB" id="142626at2157"/>
<dbReference type="RefSeq" id="WP_154809631.1">
    <property type="nucleotide sequence ID" value="NZ_VIAQ01000015.1"/>
</dbReference>
<evidence type="ECO:0000256" key="1">
    <source>
        <dbReference type="SAM" id="Phobius"/>
    </source>
</evidence>
<accession>A0A7Z8KMM2</accession>
<feature type="transmembrane region" description="Helical" evidence="1">
    <location>
        <begin position="170"/>
        <end position="188"/>
    </location>
</feature>
<name>A0A7Z8KMM2_9EURY</name>
<keyword evidence="1" id="KW-1133">Transmembrane helix</keyword>
<reference evidence="2 3" key="1">
    <citation type="submission" date="2019-06" db="EMBL/GenBank/DDBJ databases">
        <title>Draft genome sequence of Methanolobus vulcani B1d.</title>
        <authorList>
            <person name="Creighbaum A.J."/>
            <person name="Ticak T."/>
            <person name="Hariraju D."/>
            <person name="Arivett B.A."/>
            <person name="Ferguson D.J.Jr."/>
        </authorList>
    </citation>
    <scope>NUCLEOTIDE SEQUENCE [LARGE SCALE GENOMIC DNA]</scope>
    <source>
        <strain evidence="2 3">B1d</strain>
    </source>
</reference>
<dbReference type="EMBL" id="VIAQ01000015">
    <property type="protein sequence ID" value="TQD24906.1"/>
    <property type="molecule type" value="Genomic_DNA"/>
</dbReference>
<dbReference type="AlphaFoldDB" id="A0A7Z8KMM2"/>